<sequence>MAFNLTVDDFDPLVAYSNYGDWQTPNPQDNPTWWNATQDVTGSQWHQNTYHLTTVAGAQATFNFTGSALHIFGGTGANPNYTVTVDSASQVLTTANNTAGRTLLYGNDSLALAPHTVQITNNGGGLLLDLFVVGTKLGGDGATFTNTTVDDRNTQTLSFQPGGGWTQQTGDNFFNQTSTYTGAQGASIETNFSGSAVWVYGDQVNDHGSYTVYLNNSAVGTYTQRSGCANGYAKSCEKLHGLAFFAGPLPQGQHALKIVNAGGNGQGQQTFFDFDYLEYTTPSVWPQLAGAGGGAGASGTATGAETATGSAPATTSAHSGAAAGGVGTALLGLVAAAWVARKLVGQ</sequence>
<dbReference type="Proteomes" id="UP001565368">
    <property type="component" value="Unassembled WGS sequence"/>
</dbReference>
<organism evidence="2 3">
    <name type="scientific">Vanrija albida</name>
    <dbReference type="NCBI Taxonomy" id="181172"/>
    <lineage>
        <taxon>Eukaryota</taxon>
        <taxon>Fungi</taxon>
        <taxon>Dikarya</taxon>
        <taxon>Basidiomycota</taxon>
        <taxon>Agaricomycotina</taxon>
        <taxon>Tremellomycetes</taxon>
        <taxon>Trichosporonales</taxon>
        <taxon>Trichosporonaceae</taxon>
        <taxon>Vanrija</taxon>
    </lineage>
</organism>
<evidence type="ECO:0000313" key="2">
    <source>
        <dbReference type="EMBL" id="KAL1409267.1"/>
    </source>
</evidence>
<name>A0ABR3Q492_9TREE</name>
<dbReference type="EMBL" id="JBBXJM010000004">
    <property type="protein sequence ID" value="KAL1409267.1"/>
    <property type="molecule type" value="Genomic_DNA"/>
</dbReference>
<gene>
    <name evidence="2" type="ORF">Q8F55_006100</name>
</gene>
<dbReference type="Gene3D" id="2.60.120.260">
    <property type="entry name" value="Galactose-binding domain-like"/>
    <property type="match status" value="2"/>
</dbReference>
<reference evidence="2 3" key="1">
    <citation type="submission" date="2023-08" db="EMBL/GenBank/DDBJ databases">
        <title>Annotated Genome Sequence of Vanrija albida AlHP1.</title>
        <authorList>
            <person name="Herzog R."/>
        </authorList>
    </citation>
    <scope>NUCLEOTIDE SEQUENCE [LARGE SCALE GENOMIC DNA]</scope>
    <source>
        <strain evidence="2 3">AlHP1</strain>
    </source>
</reference>
<keyword evidence="3" id="KW-1185">Reference proteome</keyword>
<protein>
    <submittedName>
        <fullName evidence="2">Uncharacterized protein</fullName>
    </submittedName>
</protein>
<accession>A0ABR3Q492</accession>
<proteinExistence type="predicted"/>
<feature type="region of interest" description="Disordered" evidence="1">
    <location>
        <begin position="299"/>
        <end position="318"/>
    </location>
</feature>
<evidence type="ECO:0000313" key="3">
    <source>
        <dbReference type="Proteomes" id="UP001565368"/>
    </source>
</evidence>
<dbReference type="RefSeq" id="XP_069209211.1">
    <property type="nucleotide sequence ID" value="XM_069354569.1"/>
</dbReference>
<dbReference type="GeneID" id="95987143"/>
<comment type="caution">
    <text evidence="2">The sequence shown here is derived from an EMBL/GenBank/DDBJ whole genome shotgun (WGS) entry which is preliminary data.</text>
</comment>
<evidence type="ECO:0000256" key="1">
    <source>
        <dbReference type="SAM" id="MobiDB-lite"/>
    </source>
</evidence>